<dbReference type="EMBL" id="CP144698">
    <property type="protein sequence ID" value="WVZ17059.1"/>
    <property type="molecule type" value="Genomic_DNA"/>
</dbReference>
<evidence type="ECO:0000313" key="3">
    <source>
        <dbReference type="Proteomes" id="UP001374535"/>
    </source>
</evidence>
<evidence type="ECO:0000313" key="2">
    <source>
        <dbReference type="EMBL" id="WVZ17059.1"/>
    </source>
</evidence>
<sequence length="291" mass="33051">MAMEPFSMTMARSQTFLPRLRDDMVRNTSSPSMVLLEEEPRPELVVDMTLTVGHICLTERRGGRLGDDTRMGREGWLTIVERGWATRKLEKLLVEGRCNDDWERQERALKCEAALRPPVMICLPKAFEPSFVVFFRQFPPFSRPAFSSPSLTFLDSPGGGHSRWSWNRVPSRCVLVWESWARVRVVAALRASGVEGESPVEVWSLVTWCFRVCGSGGASSWSWSAKVAIIVLFVFENFCSFCVALGFLKFESSGCHSQYLPQDNELEVLEIIHHFVEILDRYFGSVSSVQI</sequence>
<dbReference type="Gene3D" id="3.30.450.60">
    <property type="match status" value="1"/>
</dbReference>
<dbReference type="Proteomes" id="UP001374535">
    <property type="component" value="Chromosome 3"/>
</dbReference>
<feature type="domain" description="AP complex mu/sigma subunit" evidence="1">
    <location>
        <begin position="262"/>
        <end position="289"/>
    </location>
</feature>
<protein>
    <recommendedName>
        <fullName evidence="1">AP complex mu/sigma subunit domain-containing protein</fullName>
    </recommendedName>
</protein>
<accession>A0AAQ3S639</accession>
<dbReference type="AlphaFoldDB" id="A0AAQ3S639"/>
<name>A0AAQ3S639_VIGMU</name>
<dbReference type="InterPro" id="IPR022775">
    <property type="entry name" value="AP_mu_sigma_su"/>
</dbReference>
<proteinExistence type="predicted"/>
<dbReference type="Pfam" id="PF01217">
    <property type="entry name" value="Clat_adaptor_s"/>
    <property type="match status" value="1"/>
</dbReference>
<keyword evidence="3" id="KW-1185">Reference proteome</keyword>
<organism evidence="2 3">
    <name type="scientific">Vigna mungo</name>
    <name type="common">Black gram</name>
    <name type="synonym">Phaseolus mungo</name>
    <dbReference type="NCBI Taxonomy" id="3915"/>
    <lineage>
        <taxon>Eukaryota</taxon>
        <taxon>Viridiplantae</taxon>
        <taxon>Streptophyta</taxon>
        <taxon>Embryophyta</taxon>
        <taxon>Tracheophyta</taxon>
        <taxon>Spermatophyta</taxon>
        <taxon>Magnoliopsida</taxon>
        <taxon>eudicotyledons</taxon>
        <taxon>Gunneridae</taxon>
        <taxon>Pentapetalae</taxon>
        <taxon>rosids</taxon>
        <taxon>fabids</taxon>
        <taxon>Fabales</taxon>
        <taxon>Fabaceae</taxon>
        <taxon>Papilionoideae</taxon>
        <taxon>50 kb inversion clade</taxon>
        <taxon>NPAAA clade</taxon>
        <taxon>indigoferoid/millettioid clade</taxon>
        <taxon>Phaseoleae</taxon>
        <taxon>Vigna</taxon>
    </lineage>
</organism>
<evidence type="ECO:0000259" key="1">
    <source>
        <dbReference type="Pfam" id="PF01217"/>
    </source>
</evidence>
<gene>
    <name evidence="2" type="ORF">V8G54_010041</name>
</gene>
<reference evidence="2 3" key="1">
    <citation type="journal article" date="2023" name="Life. Sci Alliance">
        <title>Evolutionary insights into 3D genome organization and epigenetic landscape of Vigna mungo.</title>
        <authorList>
            <person name="Junaid A."/>
            <person name="Singh B."/>
            <person name="Bhatia S."/>
        </authorList>
    </citation>
    <scope>NUCLEOTIDE SEQUENCE [LARGE SCALE GENOMIC DNA]</scope>
    <source>
        <strain evidence="2">Urdbean</strain>
    </source>
</reference>